<dbReference type="InterPro" id="IPR053167">
    <property type="entry name" value="Spore_coat_component"/>
</dbReference>
<feature type="domain" description="Spore coat protein U/FanG" evidence="1">
    <location>
        <begin position="33"/>
        <end position="171"/>
    </location>
</feature>
<dbReference type="SMART" id="SM00972">
    <property type="entry name" value="SCPU"/>
    <property type="match status" value="1"/>
</dbReference>
<keyword evidence="2" id="KW-0167">Capsid protein</keyword>
<gene>
    <name evidence="2" type="ORF">IFT93_12080</name>
</gene>
<dbReference type="EMBL" id="JACYNN010000007">
    <property type="protein sequence ID" value="MBD8107149.1"/>
    <property type="molecule type" value="Genomic_DNA"/>
</dbReference>
<dbReference type="RefSeq" id="WP_187509471.1">
    <property type="nucleotide sequence ID" value="NZ_CP082141.1"/>
</dbReference>
<dbReference type="InterPro" id="IPR007893">
    <property type="entry name" value="Spore_coat_U/FanG"/>
</dbReference>
<keyword evidence="3" id="KW-1185">Reference proteome</keyword>
<dbReference type="PANTHER" id="PTHR37089:SF3">
    <property type="entry name" value="EXPORTED PROTEIN"/>
    <property type="match status" value="1"/>
</dbReference>
<comment type="caution">
    <text evidence="2">The sequence shown here is derived from an EMBL/GenBank/DDBJ whole genome shotgun (WGS) entry which is preliminary data.</text>
</comment>
<dbReference type="PANTHER" id="PTHR37089">
    <property type="entry name" value="PROTEIN U-RELATED"/>
    <property type="match status" value="1"/>
</dbReference>
<proteinExistence type="predicted"/>
<dbReference type="Proteomes" id="UP000661012">
    <property type="component" value="Unassembled WGS sequence"/>
</dbReference>
<evidence type="ECO:0000259" key="1">
    <source>
        <dbReference type="Pfam" id="PF05229"/>
    </source>
</evidence>
<sequence>MWKRVHCAADVIYPLILLLLVYSSGVEALPSVNFTVSASVVNGCVVSGASTSSFGTLDFGTQPGVGSVTASAAYVQNSGIALACTPGTTLNMRIDGGGNYTTTRNLKVAGNTNLVAYNLYTNAAHTTSIPVNQDVAVPLGNANNITLPIYGQLQLSGVNRAGTYSDTLTVTLSW</sequence>
<keyword evidence="2" id="KW-0946">Virion</keyword>
<name>A0ABR8ZTU8_9GAMM</name>
<dbReference type="Pfam" id="PF05229">
    <property type="entry name" value="SCPU"/>
    <property type="match status" value="1"/>
</dbReference>
<evidence type="ECO:0000313" key="3">
    <source>
        <dbReference type="Proteomes" id="UP000661012"/>
    </source>
</evidence>
<accession>A0ABR8ZTU8</accession>
<evidence type="ECO:0000313" key="2">
    <source>
        <dbReference type="EMBL" id="MBD8107149.1"/>
    </source>
</evidence>
<dbReference type="GeneID" id="67475200"/>
<reference evidence="2 3" key="1">
    <citation type="journal article" date="2020" name="FEMS Microbiol. Ecol.">
        <title>Temporal dynamics of bacterial communities during seed development and maturation.</title>
        <authorList>
            <person name="Chesneau G."/>
            <person name="Torres-Cortes G."/>
            <person name="Briand M."/>
            <person name="Darrasse A."/>
            <person name="Preveaux A."/>
            <person name="Marais C."/>
            <person name="Jacques M.A."/>
            <person name="Shade A."/>
            <person name="Barret M."/>
        </authorList>
    </citation>
    <scope>NUCLEOTIDE SEQUENCE [LARGE SCALE GENOMIC DNA]</scope>
    <source>
        <strain evidence="2 3">CFBP13732</strain>
    </source>
</reference>
<protein>
    <submittedName>
        <fullName evidence="2">Spore coat protein U domain-containing protein</fullName>
    </submittedName>
</protein>
<organism evidence="2 3">
    <name type="scientific">Erwinia persicina</name>
    <dbReference type="NCBI Taxonomy" id="55211"/>
    <lineage>
        <taxon>Bacteria</taxon>
        <taxon>Pseudomonadati</taxon>
        <taxon>Pseudomonadota</taxon>
        <taxon>Gammaproteobacteria</taxon>
        <taxon>Enterobacterales</taxon>
        <taxon>Erwiniaceae</taxon>
        <taxon>Erwinia</taxon>
    </lineage>
</organism>